<dbReference type="Proteomes" id="UP000016534">
    <property type="component" value="Unassembled WGS sequence"/>
</dbReference>
<gene>
    <name evidence="1" type="ORF">PUND_14656</name>
</gene>
<sequence>MVIIIFYNKTLCYVLEAQNTSFVHLLSQFTTIIPFHASK</sequence>
<reference evidence="1" key="1">
    <citation type="journal article" date="2012" name="J. Bacteriol.">
        <title>Genome sequences of type strains of seven species of the marine bacterium Pseudoalteromonas.</title>
        <authorList>
            <person name="Xie B.B."/>
            <person name="Shu Y.L."/>
            <person name="Qin Q.L."/>
            <person name="Rong J.C."/>
            <person name="Zhang X.Y."/>
            <person name="Chen X.L."/>
            <person name="Shi M."/>
            <person name="He H.L."/>
            <person name="Zhou B.C."/>
            <person name="Zhang Y.Z."/>
        </authorList>
    </citation>
    <scope>NUCLEOTIDE SEQUENCE [LARGE SCALE GENOMIC DNA]</scope>
    <source>
        <strain evidence="1">NCIMB 2128</strain>
    </source>
</reference>
<protein>
    <submittedName>
        <fullName evidence="1">Uncharacterized protein</fullName>
    </submittedName>
</protein>
<evidence type="ECO:0000313" key="1">
    <source>
        <dbReference type="EMBL" id="ERG60000.1"/>
    </source>
</evidence>
<organism evidence="1 2">
    <name type="scientific">Pseudoalteromonas undina</name>
    <dbReference type="NCBI Taxonomy" id="43660"/>
    <lineage>
        <taxon>Bacteria</taxon>
        <taxon>Pseudomonadati</taxon>
        <taxon>Pseudomonadota</taxon>
        <taxon>Gammaproteobacteria</taxon>
        <taxon>Alteromonadales</taxon>
        <taxon>Pseudoalteromonadaceae</taxon>
        <taxon>Pseudoalteromonas</taxon>
    </lineage>
</organism>
<keyword evidence="2" id="KW-1185">Reference proteome</keyword>
<reference evidence="1" key="2">
    <citation type="submission" date="2013-04" db="EMBL/GenBank/DDBJ databases">
        <title>Genome sequence of Pseudoalteromonas undina.</title>
        <authorList>
            <person name="Xie B.-B."/>
            <person name="Rong J.-C."/>
            <person name="Qin Q.-L."/>
            <person name="Shu Y.-L."/>
            <person name="Zhang Y.-Z."/>
        </authorList>
    </citation>
    <scope>NUCLEOTIDE SEQUENCE</scope>
    <source>
        <strain evidence="1">NCIMB 2128</strain>
    </source>
</reference>
<name>A0ABN0NFL2_9GAMM</name>
<comment type="caution">
    <text evidence="1">The sequence shown here is derived from an EMBL/GenBank/DDBJ whole genome shotgun (WGS) entry which is preliminary data.</text>
</comment>
<dbReference type="EMBL" id="AHCF02000035">
    <property type="protein sequence ID" value="ERG60000.1"/>
    <property type="molecule type" value="Genomic_DNA"/>
</dbReference>
<accession>A0ABN0NFL2</accession>
<proteinExistence type="predicted"/>
<evidence type="ECO:0000313" key="2">
    <source>
        <dbReference type="Proteomes" id="UP000016534"/>
    </source>
</evidence>